<proteinExistence type="predicted"/>
<organism evidence="2">
    <name type="scientific">Sesamum latifolium</name>
    <dbReference type="NCBI Taxonomy" id="2727402"/>
    <lineage>
        <taxon>Eukaryota</taxon>
        <taxon>Viridiplantae</taxon>
        <taxon>Streptophyta</taxon>
        <taxon>Embryophyta</taxon>
        <taxon>Tracheophyta</taxon>
        <taxon>Spermatophyta</taxon>
        <taxon>Magnoliopsida</taxon>
        <taxon>eudicotyledons</taxon>
        <taxon>Gunneridae</taxon>
        <taxon>Pentapetalae</taxon>
        <taxon>asterids</taxon>
        <taxon>lamiids</taxon>
        <taxon>Lamiales</taxon>
        <taxon>Pedaliaceae</taxon>
        <taxon>Sesamum</taxon>
    </lineage>
</organism>
<dbReference type="InterPro" id="IPR026960">
    <property type="entry name" value="RVT-Znf"/>
</dbReference>
<evidence type="ECO:0000313" key="2">
    <source>
        <dbReference type="EMBL" id="KAL0445849.1"/>
    </source>
</evidence>
<evidence type="ECO:0000259" key="1">
    <source>
        <dbReference type="Pfam" id="PF13966"/>
    </source>
</evidence>
<name>A0AAW2WUX9_9LAMI</name>
<reference evidence="2" key="1">
    <citation type="submission" date="2020-06" db="EMBL/GenBank/DDBJ databases">
        <authorList>
            <person name="Li T."/>
            <person name="Hu X."/>
            <person name="Zhang T."/>
            <person name="Song X."/>
            <person name="Zhang H."/>
            <person name="Dai N."/>
            <person name="Sheng W."/>
            <person name="Hou X."/>
            <person name="Wei L."/>
        </authorList>
    </citation>
    <scope>NUCLEOTIDE SEQUENCE</scope>
    <source>
        <strain evidence="2">KEN1</strain>
        <tissue evidence="2">Leaf</tissue>
    </source>
</reference>
<feature type="domain" description="Reverse transcriptase zinc-binding" evidence="1">
    <location>
        <begin position="130"/>
        <end position="227"/>
    </location>
</feature>
<reference evidence="2" key="2">
    <citation type="journal article" date="2024" name="Plant">
        <title>Genomic evolution and insights into agronomic trait innovations of Sesamum species.</title>
        <authorList>
            <person name="Miao H."/>
            <person name="Wang L."/>
            <person name="Qu L."/>
            <person name="Liu H."/>
            <person name="Sun Y."/>
            <person name="Le M."/>
            <person name="Wang Q."/>
            <person name="Wei S."/>
            <person name="Zheng Y."/>
            <person name="Lin W."/>
            <person name="Duan Y."/>
            <person name="Cao H."/>
            <person name="Xiong S."/>
            <person name="Wang X."/>
            <person name="Wei L."/>
            <person name="Li C."/>
            <person name="Ma Q."/>
            <person name="Ju M."/>
            <person name="Zhao R."/>
            <person name="Li G."/>
            <person name="Mu C."/>
            <person name="Tian Q."/>
            <person name="Mei H."/>
            <person name="Zhang T."/>
            <person name="Gao T."/>
            <person name="Zhang H."/>
        </authorList>
    </citation>
    <scope>NUCLEOTIDE SEQUENCE</scope>
    <source>
        <strain evidence="2">KEN1</strain>
    </source>
</reference>
<gene>
    <name evidence="2" type="ORF">Slati_1712800</name>
</gene>
<dbReference type="AlphaFoldDB" id="A0AAW2WUX9"/>
<protein>
    <recommendedName>
        <fullName evidence="1">Reverse transcriptase zinc-binding domain-containing protein</fullName>
    </recommendedName>
</protein>
<dbReference type="Pfam" id="PF13966">
    <property type="entry name" value="zf-RVT"/>
    <property type="match status" value="1"/>
</dbReference>
<comment type="caution">
    <text evidence="2">The sequence shown here is derived from an EMBL/GenBank/DDBJ whole genome shotgun (WGS) entry which is preliminary data.</text>
</comment>
<sequence>MFKCKYFPDADLFSVKIPPTVSFAWRSILESRALIAAGSRWSIDSGASIRLSKDRWLLRPISFRPTASYIGWRKDAVVACLMDSTGTGWDVDFVRALFRPHDAECILEVPVHRPNAGDYLLWYYDKKGRFSVRSAYRLALMTDEAANSLLWTGSTSGNSSDWNFIWTTKVPPKVQLFAWRMCKNAVHTSENLIRRGVKLMGGCPLCSSVTENMEHTLLWCHFSRQVWALALFPWSVVSQFHGGIEDWLRLMKRRLDTDEFSLLLIICWLLWGARNRILFEGHVSTTADLVLQARRLLQVFHGVDSKIDLHS</sequence>
<dbReference type="EMBL" id="JACGWN010000006">
    <property type="protein sequence ID" value="KAL0445849.1"/>
    <property type="molecule type" value="Genomic_DNA"/>
</dbReference>
<accession>A0AAW2WUX9</accession>